<dbReference type="Pfam" id="PF00561">
    <property type="entry name" value="Abhydrolase_1"/>
    <property type="match status" value="1"/>
</dbReference>
<reference evidence="2" key="2">
    <citation type="journal article" date="2022" name="Microbiol. Resour. Announc.">
        <title>Whole-Genome Sequence of Entomortierella parvispora E1425, a Mucoromycotan Fungus Associated with Burkholderiaceae-Related Endosymbiotic Bacteria.</title>
        <authorList>
            <person name="Herlambang A."/>
            <person name="Guo Y."/>
            <person name="Takashima Y."/>
            <person name="Narisawa K."/>
            <person name="Ohta H."/>
            <person name="Nishizawa T."/>
        </authorList>
    </citation>
    <scope>NUCLEOTIDE SEQUENCE</scope>
    <source>
        <strain evidence="2">E1425</strain>
    </source>
</reference>
<gene>
    <name evidence="2" type="ORF">EMPS_10190</name>
</gene>
<dbReference type="PANTHER" id="PTHR43433">
    <property type="entry name" value="HYDROLASE, ALPHA/BETA FOLD FAMILY PROTEIN"/>
    <property type="match status" value="1"/>
</dbReference>
<evidence type="ECO:0000259" key="1">
    <source>
        <dbReference type="Pfam" id="PF00561"/>
    </source>
</evidence>
<evidence type="ECO:0000313" key="2">
    <source>
        <dbReference type="EMBL" id="GJJ77831.1"/>
    </source>
</evidence>
<reference evidence="2" key="1">
    <citation type="submission" date="2021-11" db="EMBL/GenBank/DDBJ databases">
        <authorList>
            <person name="Herlambang A."/>
            <person name="Guo Y."/>
            <person name="Takashima Y."/>
            <person name="Nishizawa T."/>
        </authorList>
    </citation>
    <scope>NUCLEOTIDE SEQUENCE</scope>
    <source>
        <strain evidence="2">E1425</strain>
    </source>
</reference>
<dbReference type="SUPFAM" id="SSF53474">
    <property type="entry name" value="alpha/beta-Hydrolases"/>
    <property type="match status" value="1"/>
</dbReference>
<dbReference type="InterPro" id="IPR050471">
    <property type="entry name" value="AB_hydrolase"/>
</dbReference>
<dbReference type="InterPro" id="IPR000073">
    <property type="entry name" value="AB_hydrolase_1"/>
</dbReference>
<evidence type="ECO:0000313" key="3">
    <source>
        <dbReference type="Proteomes" id="UP000827284"/>
    </source>
</evidence>
<sequence>MNPSIPLAVSPPTDNSTVSPFFEKGHIVAGQSRKKSIKLYYEKTGAGPLLLLFVMGLNSPGCAGESVVAEFAKKPEYTIATFDNRGVGFSDSPSGIYSTSQMAQDTLDLLDGLQWKEKVHVVGTSLGGMISLELVLKDPTRFASLCLVSTNAGRALPPFSALSFVSRVSTVKAESRPLVIVQTLFPQVWLEKPAPEGSNYKTNQEHTIAGIEKMFRDRPPQTIQGSMGQTMAAGLHYVSPKRLSMIRASGLPVLVMTGTDDKMVSPEGSYHLQKELGSHMVVFEGTGHGIAMEYPETYCRLIDELVRHGNNGRFEL</sequence>
<dbReference type="Gene3D" id="3.40.50.1820">
    <property type="entry name" value="alpha/beta hydrolase"/>
    <property type="match status" value="1"/>
</dbReference>
<organism evidence="2 3">
    <name type="scientific">Entomortierella parvispora</name>
    <dbReference type="NCBI Taxonomy" id="205924"/>
    <lineage>
        <taxon>Eukaryota</taxon>
        <taxon>Fungi</taxon>
        <taxon>Fungi incertae sedis</taxon>
        <taxon>Mucoromycota</taxon>
        <taxon>Mortierellomycotina</taxon>
        <taxon>Mortierellomycetes</taxon>
        <taxon>Mortierellales</taxon>
        <taxon>Mortierellaceae</taxon>
        <taxon>Entomortierella</taxon>
    </lineage>
</organism>
<dbReference type="PRINTS" id="PR00111">
    <property type="entry name" value="ABHYDROLASE"/>
</dbReference>
<comment type="caution">
    <text evidence="2">The sequence shown here is derived from an EMBL/GenBank/DDBJ whole genome shotgun (WGS) entry which is preliminary data.</text>
</comment>
<dbReference type="InterPro" id="IPR029058">
    <property type="entry name" value="AB_hydrolase_fold"/>
</dbReference>
<feature type="domain" description="AB hydrolase-1" evidence="1">
    <location>
        <begin position="67"/>
        <end position="293"/>
    </location>
</feature>
<dbReference type="EMBL" id="BQFW01000014">
    <property type="protein sequence ID" value="GJJ77831.1"/>
    <property type="molecule type" value="Genomic_DNA"/>
</dbReference>
<dbReference type="Proteomes" id="UP000827284">
    <property type="component" value="Unassembled WGS sequence"/>
</dbReference>
<name>A0A9P3M0S2_9FUNG</name>
<accession>A0A9P3M0S2</accession>
<keyword evidence="3" id="KW-1185">Reference proteome</keyword>
<dbReference type="AlphaFoldDB" id="A0A9P3M0S2"/>
<dbReference type="PANTHER" id="PTHR43433:SF5">
    <property type="entry name" value="AB HYDROLASE-1 DOMAIN-CONTAINING PROTEIN"/>
    <property type="match status" value="1"/>
</dbReference>
<dbReference type="OrthoDB" id="19657at2759"/>
<proteinExistence type="predicted"/>
<protein>
    <recommendedName>
        <fullName evidence="1">AB hydrolase-1 domain-containing protein</fullName>
    </recommendedName>
</protein>